<dbReference type="InterPro" id="IPR029063">
    <property type="entry name" value="SAM-dependent_MTases_sf"/>
</dbReference>
<evidence type="ECO:0000313" key="2">
    <source>
        <dbReference type="Proteomes" id="UP000261520"/>
    </source>
</evidence>
<dbReference type="Gene3D" id="3.40.50.150">
    <property type="entry name" value="Vaccinia Virus protein VP39"/>
    <property type="match status" value="1"/>
</dbReference>
<reference evidence="1" key="1">
    <citation type="submission" date="2025-08" db="UniProtKB">
        <authorList>
            <consortium name="Ensembl"/>
        </authorList>
    </citation>
    <scope>IDENTIFICATION</scope>
</reference>
<dbReference type="Pfam" id="PF13489">
    <property type="entry name" value="Methyltransf_23"/>
    <property type="match status" value="1"/>
</dbReference>
<evidence type="ECO:0000313" key="1">
    <source>
        <dbReference type="Ensembl" id="ENSPMGP00000024059.1"/>
    </source>
</evidence>
<dbReference type="SUPFAM" id="SSF53335">
    <property type="entry name" value="S-adenosyl-L-methionine-dependent methyltransferases"/>
    <property type="match status" value="1"/>
</dbReference>
<protein>
    <recommendedName>
        <fullName evidence="3">Histamine N-methyltransferase</fullName>
    </recommendedName>
</protein>
<dbReference type="Proteomes" id="UP000261520">
    <property type="component" value="Unplaced"/>
</dbReference>
<dbReference type="AlphaFoldDB" id="A0A3B4B683"/>
<evidence type="ECO:0008006" key="3">
    <source>
        <dbReference type="Google" id="ProtNLM"/>
    </source>
</evidence>
<proteinExistence type="predicted"/>
<name>A0A3B4B683_9GOBI</name>
<reference evidence="1" key="2">
    <citation type="submission" date="2025-09" db="UniProtKB">
        <authorList>
            <consortium name="Ensembl"/>
        </authorList>
    </citation>
    <scope>IDENTIFICATION</scope>
</reference>
<organism evidence="1 2">
    <name type="scientific">Periophthalmus magnuspinnatus</name>
    <dbReference type="NCBI Taxonomy" id="409849"/>
    <lineage>
        <taxon>Eukaryota</taxon>
        <taxon>Metazoa</taxon>
        <taxon>Chordata</taxon>
        <taxon>Craniata</taxon>
        <taxon>Vertebrata</taxon>
        <taxon>Euteleostomi</taxon>
        <taxon>Actinopterygii</taxon>
        <taxon>Neopterygii</taxon>
        <taxon>Teleostei</taxon>
        <taxon>Neoteleostei</taxon>
        <taxon>Acanthomorphata</taxon>
        <taxon>Gobiaria</taxon>
        <taxon>Gobiiformes</taxon>
        <taxon>Gobioidei</taxon>
        <taxon>Gobiidae</taxon>
        <taxon>Oxudercinae</taxon>
        <taxon>Periophthalmus</taxon>
    </lineage>
</organism>
<dbReference type="Ensembl" id="ENSPMGT00000025636.1">
    <property type="protein sequence ID" value="ENSPMGP00000024059.1"/>
    <property type="gene ID" value="ENSPMGG00000019453.1"/>
</dbReference>
<sequence length="237" mass="27072">SINVIGLGTGEGNYDIKILSQLRLKHPGVMLNNEVVEPSTAQIQAYKERVAQVSHLDPVKFAWNEMTSSEFEEQWRQRNVTKKVDFIHMIQVLYYIEDPGPTIRFYQSLLKKNGKLMITLQSGKKTWNDGISRSLYTGVECIDTLMSSYLLDEAGIPYQCYGVCSDLDITECFTEGDETGEMILDFITQTVNFSKTAPSELRERVLSFMRDPKYSVVKDGRILSCEKHWIIILGVHN</sequence>
<dbReference type="STRING" id="409849.ENSPMGP00000024059"/>
<accession>A0A3B4B683</accession>
<keyword evidence="2" id="KW-1185">Reference proteome</keyword>